<dbReference type="GeneID" id="4387580"/>
<protein>
    <submittedName>
        <fullName evidence="2">Uncharacterized protein</fullName>
    </submittedName>
</protein>
<accession>Q2HI68</accession>
<keyword evidence="3" id="KW-1185">Reference proteome</keyword>
<dbReference type="AlphaFoldDB" id="Q2HI68"/>
<evidence type="ECO:0000313" key="2">
    <source>
        <dbReference type="EMBL" id="EAQ91851.1"/>
    </source>
</evidence>
<organism evidence="2 3">
    <name type="scientific">Chaetomium globosum (strain ATCC 6205 / CBS 148.51 / DSM 1962 / NBRC 6347 / NRRL 1970)</name>
    <name type="common">Soil fungus</name>
    <dbReference type="NCBI Taxonomy" id="306901"/>
    <lineage>
        <taxon>Eukaryota</taxon>
        <taxon>Fungi</taxon>
        <taxon>Dikarya</taxon>
        <taxon>Ascomycota</taxon>
        <taxon>Pezizomycotina</taxon>
        <taxon>Sordariomycetes</taxon>
        <taxon>Sordariomycetidae</taxon>
        <taxon>Sordariales</taxon>
        <taxon>Chaetomiaceae</taxon>
        <taxon>Chaetomium</taxon>
    </lineage>
</organism>
<gene>
    <name evidence="2" type="ORF">CHGG_00086</name>
</gene>
<dbReference type="EMBL" id="CH408029">
    <property type="protein sequence ID" value="EAQ91851.1"/>
    <property type="molecule type" value="Genomic_DNA"/>
</dbReference>
<evidence type="ECO:0000256" key="1">
    <source>
        <dbReference type="SAM" id="MobiDB-lite"/>
    </source>
</evidence>
<dbReference type="OrthoDB" id="10438571at2759"/>
<reference evidence="3" key="1">
    <citation type="journal article" date="2015" name="Genome Announc.">
        <title>Draft genome sequence of the cellulolytic fungus Chaetomium globosum.</title>
        <authorList>
            <person name="Cuomo C.A."/>
            <person name="Untereiner W.A."/>
            <person name="Ma L.-J."/>
            <person name="Grabherr M."/>
            <person name="Birren B.W."/>
        </authorList>
    </citation>
    <scope>NUCLEOTIDE SEQUENCE [LARGE SCALE GENOMIC DNA]</scope>
    <source>
        <strain evidence="3">ATCC 6205 / CBS 148.51 / DSM 1962 / NBRC 6347 / NRRL 1970</strain>
    </source>
</reference>
<dbReference type="RefSeq" id="XP_001219307.1">
    <property type="nucleotide sequence ID" value="XM_001219306.1"/>
</dbReference>
<evidence type="ECO:0000313" key="3">
    <source>
        <dbReference type="Proteomes" id="UP000001056"/>
    </source>
</evidence>
<sequence length="565" mass="63020">MDSTTTTPTTTTSPGSKTTHFSLFNVLPLELRKQIWTTVLLIPLTPSCNNKAPDTRRPLYVRPFTTLEPGYPDNNLADLESEDGPDSVNDPPLPPLIPDQTAENAKSAALGRAARFHILDTMGRINMPGTPLGTAGRDSGWLVKKEVDRIAGSCREAREAYTDLKRWLGPPEKWVDLRDGVCCFWGYRTRIRGTPAGGHPYHVLVPGLEWEDALMLDDGGPAKGSPGKKAMVRKDQALIAATAHCEELAVMWENDYWKDLFVAEDNINANTNTDTNNREKRPTPCCEVFKKHLVGVVTGHPRLHTLYLLDPNLAPAQAHTPAGSVPKFRGDSASFFEIDRSKADGWWTPNPGAGARNVFTWADLEKQLSSMKKEVGADGHIQVKVLACVLDSGARPMLRLCEDYTLQLVEEGNEIGAFVAGIQVAALIKDFIEFQEQWFKSAHAGFNPFAMSSRSSFSFFKALPHHVRQDIWERATFLESSMEVLTMLIDEDEEGDGDYQDPEQAPAMNHQYRPSPVEINEFKRRHLFYSSIYWHIQILPRFVAMPARSSSAYISLALRAGKCLL</sequence>
<dbReference type="HOGENOM" id="CLU_482311_0_0_1"/>
<dbReference type="Proteomes" id="UP000001056">
    <property type="component" value="Unassembled WGS sequence"/>
</dbReference>
<dbReference type="VEuPathDB" id="FungiDB:CHGG_00086"/>
<feature type="region of interest" description="Disordered" evidence="1">
    <location>
        <begin position="64"/>
        <end position="104"/>
    </location>
</feature>
<name>Q2HI68_CHAGB</name>
<dbReference type="InParanoid" id="Q2HI68"/>
<proteinExistence type="predicted"/>